<name>A0A2V2URA6_TRYCR</name>
<dbReference type="VEuPathDB" id="TriTrypDB:Tc_MARK_10343"/>
<reference evidence="10 11" key="1">
    <citation type="journal article" date="2018" name="Microb. Genom.">
        <title>Expanding an expanded genome: long-read sequencing of Trypanosoma cruzi.</title>
        <authorList>
            <person name="Berna L."/>
            <person name="Rodriguez M."/>
            <person name="Chiribao M.L."/>
            <person name="Parodi-Talice A."/>
            <person name="Pita S."/>
            <person name="Rijo G."/>
            <person name="Alvarez-Valin F."/>
            <person name="Robello C."/>
        </authorList>
    </citation>
    <scope>NUCLEOTIDE SEQUENCE [LARGE SCALE GENOMIC DNA]</scope>
    <source>
        <strain evidence="10 11">Dm28c</strain>
    </source>
</reference>
<accession>A0A2V2URA6</accession>
<evidence type="ECO:0000313" key="11">
    <source>
        <dbReference type="Proteomes" id="UP000246121"/>
    </source>
</evidence>
<comment type="caution">
    <text evidence="10">The sequence shown here is derived from an EMBL/GenBank/DDBJ whole genome shotgun (WGS) entry which is preliminary data.</text>
</comment>
<dbReference type="InterPro" id="IPR005595">
    <property type="entry name" value="TRAP_alpha"/>
</dbReference>
<dbReference type="EMBL" id="PRFA01000114">
    <property type="protein sequence ID" value="PWU86639.1"/>
    <property type="molecule type" value="Genomic_DNA"/>
</dbReference>
<evidence type="ECO:0000256" key="1">
    <source>
        <dbReference type="ARBA" id="ARBA00004115"/>
    </source>
</evidence>
<keyword evidence="3 9" id="KW-0732">Signal</keyword>
<dbReference type="PANTHER" id="PTHR12924">
    <property type="entry name" value="TRANSLOCON-ASSOCIATED PROTEIN, ALPHA SUBUNIT"/>
    <property type="match status" value="1"/>
</dbReference>
<dbReference type="VEuPathDB" id="TriTrypDB:TcBrA4_0093020"/>
<keyword evidence="6 8" id="KW-0472">Membrane</keyword>
<evidence type="ECO:0000256" key="2">
    <source>
        <dbReference type="ARBA" id="ARBA00022692"/>
    </source>
</evidence>
<feature type="region of interest" description="Disordered" evidence="7">
    <location>
        <begin position="228"/>
        <end position="248"/>
    </location>
</feature>
<evidence type="ECO:0000256" key="6">
    <source>
        <dbReference type="ARBA" id="ARBA00023136"/>
    </source>
</evidence>
<dbReference type="VEuPathDB" id="TriTrypDB:C4B63_114g29"/>
<dbReference type="VEuPathDB" id="TriTrypDB:TCSYLVIO_001158"/>
<proteinExistence type="predicted"/>
<dbReference type="VEuPathDB" id="TriTrypDB:BCY84_17485"/>
<evidence type="ECO:0000256" key="8">
    <source>
        <dbReference type="SAM" id="Phobius"/>
    </source>
</evidence>
<keyword evidence="5 8" id="KW-1133">Transmembrane helix</keyword>
<evidence type="ECO:0000256" key="4">
    <source>
        <dbReference type="ARBA" id="ARBA00022824"/>
    </source>
</evidence>
<dbReference type="PANTHER" id="PTHR12924:SF0">
    <property type="entry name" value="TRANSLOCON-ASSOCIATED PROTEIN SUBUNIT ALPHA"/>
    <property type="match status" value="1"/>
</dbReference>
<dbReference type="Pfam" id="PF03896">
    <property type="entry name" value="TRAP_alpha"/>
    <property type="match status" value="1"/>
</dbReference>
<dbReference type="OrthoDB" id="1926781at2759"/>
<keyword evidence="4" id="KW-0256">Endoplasmic reticulum</keyword>
<evidence type="ECO:0000256" key="7">
    <source>
        <dbReference type="SAM" id="MobiDB-lite"/>
    </source>
</evidence>
<evidence type="ECO:0000256" key="9">
    <source>
        <dbReference type="SAM" id="SignalP"/>
    </source>
</evidence>
<dbReference type="VEuPathDB" id="TriTrypDB:TcG_06415"/>
<organism evidence="10 11">
    <name type="scientific">Trypanosoma cruzi</name>
    <dbReference type="NCBI Taxonomy" id="5693"/>
    <lineage>
        <taxon>Eukaryota</taxon>
        <taxon>Discoba</taxon>
        <taxon>Euglenozoa</taxon>
        <taxon>Kinetoplastea</taxon>
        <taxon>Metakinetoplastina</taxon>
        <taxon>Trypanosomatida</taxon>
        <taxon>Trypanosomatidae</taxon>
        <taxon>Trypanosoma</taxon>
        <taxon>Schizotrypanum</taxon>
    </lineage>
</organism>
<feature type="region of interest" description="Disordered" evidence="7">
    <location>
        <begin position="31"/>
        <end position="52"/>
    </location>
</feature>
<evidence type="ECO:0000256" key="3">
    <source>
        <dbReference type="ARBA" id="ARBA00022729"/>
    </source>
</evidence>
<protein>
    <submittedName>
        <fullName evidence="10">Uncharacterized protein</fullName>
    </submittedName>
</protein>
<evidence type="ECO:0000313" key="10">
    <source>
        <dbReference type="EMBL" id="PWU86639.1"/>
    </source>
</evidence>
<feature type="signal peptide" evidence="9">
    <location>
        <begin position="1"/>
        <end position="29"/>
    </location>
</feature>
<sequence>MRSLLSAAIFPLLFVLLALCLIAAPAVRAEDMGEGGSSTTGGDADDDDEEGLGDAARKYPWASARVIFPDKPMNLLHTLPAGSEKNALIAYRNNQLGHQHTVVLIAGYLTPLNLYGQVIQNFSVVRHARIVQPTDTTSFQYTFTPDAMLEPNDYTLILGLYYQDNVTNHTYFVTAFNNTVTVDESLETDPKMILLYFNLLLLFGGVAYFVALKLGLVALLREKRGGDSSRRRVEVGTNGEGYDPDYVSKEHHRYKEALLQRHSSSSPTKKRN</sequence>
<comment type="subcellular location">
    <subcellularLocation>
        <location evidence="1">Endoplasmic reticulum membrane</location>
        <topology evidence="1">Single-pass type I membrane protein</topology>
    </subcellularLocation>
</comment>
<dbReference type="VEuPathDB" id="TriTrypDB:TcCLB.511807.250"/>
<feature type="transmembrane region" description="Helical" evidence="8">
    <location>
        <begin position="193"/>
        <end position="220"/>
    </location>
</feature>
<evidence type="ECO:0000256" key="5">
    <source>
        <dbReference type="ARBA" id="ARBA00022989"/>
    </source>
</evidence>
<dbReference type="VEuPathDB" id="TriTrypDB:C3747_83g82"/>
<gene>
    <name evidence="10" type="ORF">C4B63_114g29</name>
</gene>
<dbReference type="GO" id="GO:0005789">
    <property type="term" value="C:endoplasmic reticulum membrane"/>
    <property type="evidence" value="ECO:0007669"/>
    <property type="project" value="UniProtKB-SubCell"/>
</dbReference>
<dbReference type="VEuPathDB" id="TriTrypDB:TcCL_NonESM06244"/>
<feature type="chain" id="PRO_5030058629" evidence="9">
    <location>
        <begin position="30"/>
        <end position="272"/>
    </location>
</feature>
<keyword evidence="2 8" id="KW-0812">Transmembrane</keyword>
<feature type="compositionally biased region" description="Acidic residues" evidence="7">
    <location>
        <begin position="43"/>
        <end position="52"/>
    </location>
</feature>
<dbReference type="Proteomes" id="UP000246121">
    <property type="component" value="Unassembled WGS sequence"/>
</dbReference>
<dbReference type="VEuPathDB" id="TriTrypDB:ECC02_008024"/>
<dbReference type="AlphaFoldDB" id="A0A2V2URA6"/>
<dbReference type="VEuPathDB" id="TriTrypDB:TCDM_06828"/>